<dbReference type="RefSeq" id="WP_004989099.1">
    <property type="nucleotide sequence ID" value="NZ_AP018824.1"/>
</dbReference>
<dbReference type="EMBL" id="CP089044">
    <property type="protein sequence ID" value="UYF74118.1"/>
    <property type="molecule type" value="Genomic_DNA"/>
</dbReference>
<dbReference type="InterPro" id="IPR003848">
    <property type="entry name" value="DUF218"/>
</dbReference>
<dbReference type="CDD" id="cd06259">
    <property type="entry name" value="YdcF-like"/>
    <property type="match status" value="1"/>
</dbReference>
<evidence type="ECO:0000313" key="1">
    <source>
        <dbReference type="EMBL" id="UYF74118.1"/>
    </source>
</evidence>
<name>A0A3F3L5B8_9GAMM</name>
<dbReference type="GO" id="GO:0005886">
    <property type="term" value="C:plasma membrane"/>
    <property type="evidence" value="ECO:0007669"/>
    <property type="project" value="TreeGrafter"/>
</dbReference>
<dbReference type="InterPro" id="IPR051599">
    <property type="entry name" value="Cell_Envelope_Assoc"/>
</dbReference>
<evidence type="ECO:0000313" key="2">
    <source>
        <dbReference type="Proteomes" id="UP001164081"/>
    </source>
</evidence>
<protein>
    <submittedName>
        <fullName evidence="1">YdcF family protein</fullName>
    </submittedName>
</protein>
<dbReference type="AlphaFoldDB" id="A0A3F3L5B8"/>
<accession>A0A3F3L5B8</accession>
<organism evidence="1 2">
    <name type="scientific">Acinetobacter ursingii</name>
    <dbReference type="NCBI Taxonomy" id="108980"/>
    <lineage>
        <taxon>Bacteria</taxon>
        <taxon>Pseudomonadati</taxon>
        <taxon>Pseudomonadota</taxon>
        <taxon>Gammaproteobacteria</taxon>
        <taxon>Moraxellales</taxon>
        <taxon>Moraxellaceae</taxon>
        <taxon>Acinetobacter</taxon>
    </lineage>
</organism>
<dbReference type="PANTHER" id="PTHR30336:SF20">
    <property type="entry name" value="DUF218 DOMAIN-CONTAINING PROTEIN"/>
    <property type="match status" value="1"/>
</dbReference>
<proteinExistence type="predicted"/>
<dbReference type="Gene3D" id="3.40.50.620">
    <property type="entry name" value="HUPs"/>
    <property type="match status" value="1"/>
</dbReference>
<gene>
    <name evidence="1" type="ORF">LSO58_09510</name>
</gene>
<dbReference type="InterPro" id="IPR014729">
    <property type="entry name" value="Rossmann-like_a/b/a_fold"/>
</dbReference>
<sequence>MVKTHWAIRLVRLVAILFVLFACLMVFIYTPFYSKLIVKALNYFVPVEVNQVAAKSQQQAALSEHDNLEPGSNLWIARQAYLSLIEEALNSKDPESLGLLQTRYKLLQDRILEQQKQEETEDEDQEKPAVPLLKASVSEPEAATSEVHVDEPANPLIELNSSENKALMQQYVEFLKKHPVSVEHEKTIDQQTSQDVAYVQQNQNDEKPANHNKPYAIVVLGGGLTLDENKKDIVVNPYTRLRLEKTLELHQQNHLPIVLSGVEAPYMQKWLKQRGVDAKLLENRSMNTCENTRFSSLLLQKKGGAPTVMLVTDIYHMPRTRRLFALNGIETIPVEAPMPTQLTKWQPNQQNYDHSRRANYELLATIRDVLFGSSGCREVP</sequence>
<dbReference type="PROSITE" id="PS51257">
    <property type="entry name" value="PROKAR_LIPOPROTEIN"/>
    <property type="match status" value="1"/>
</dbReference>
<reference evidence="1" key="1">
    <citation type="journal article" date="2022" name="J Glob Antimicrob Resist">
        <title>Comparative analysis of IMP-4- and OXA-58-containing plasmids of three carbapenemase-producing Acinetobacter ursingii strains in the Netherlands.</title>
        <authorList>
            <person name="Hendrickx A.P.A."/>
            <person name="Schade R.P."/>
            <person name="Landman F."/>
            <person name="Bosch T."/>
            <person name="Schouls L.M."/>
            <person name="van Dijk K."/>
        </authorList>
    </citation>
    <scope>NUCLEOTIDE SEQUENCE</scope>
    <source>
        <strain evidence="1">RIVM_C010761</strain>
    </source>
</reference>
<dbReference type="Proteomes" id="UP001164081">
    <property type="component" value="Chromosome"/>
</dbReference>
<dbReference type="Pfam" id="PF02698">
    <property type="entry name" value="DUF218"/>
    <property type="match status" value="1"/>
</dbReference>
<dbReference type="PANTHER" id="PTHR30336">
    <property type="entry name" value="INNER MEMBRANE PROTEIN, PROBABLE PERMEASE"/>
    <property type="match status" value="1"/>
</dbReference>